<evidence type="ECO:0000313" key="1">
    <source>
        <dbReference type="EMBL" id="KAA8887393.1"/>
    </source>
</evidence>
<dbReference type="AlphaFoldDB" id="A0A5N0EEN2"/>
<dbReference type="Proteomes" id="UP000323876">
    <property type="component" value="Unassembled WGS sequence"/>
</dbReference>
<reference evidence="1 2" key="1">
    <citation type="submission" date="2019-09" db="EMBL/GenBank/DDBJ databases">
        <authorList>
            <person name="Wang X."/>
        </authorList>
    </citation>
    <scope>NUCLEOTIDE SEQUENCE [LARGE SCALE GENOMIC DNA]</scope>
    <source>
        <strain evidence="1 2">CICC 11023</strain>
    </source>
</reference>
<accession>A0A5N0EEN2</accession>
<proteinExistence type="predicted"/>
<dbReference type="RefSeq" id="WP_150402969.1">
    <property type="nucleotide sequence ID" value="NZ_VXLC01000006.1"/>
</dbReference>
<name>A0A5N0EEN2_9NOCA</name>
<evidence type="ECO:0000313" key="2">
    <source>
        <dbReference type="Proteomes" id="UP000323876"/>
    </source>
</evidence>
<gene>
    <name evidence="1" type="ORF">F3087_16990</name>
</gene>
<dbReference type="EMBL" id="VXLC01000006">
    <property type="protein sequence ID" value="KAA8887393.1"/>
    <property type="molecule type" value="Genomic_DNA"/>
</dbReference>
<sequence length="215" mass="24647">MDVDTEEDNLNMLATRSSALAILAMAAAVFLGITASHADAYPEDVEQKKAAAAYQFVCEDGGSAPRSYEWYRQYAKIQDTAPYEVRGNVRIFSTVAYQVGMDNDIGVYRFITVREDNTRAYNPKSREKLCTNSQQFLRWNQRVISEYKEGIKACCATERGMEEFFEWKIDAVLALNEQQAEALDDEDGYREKYKETDPDFKFLNMWSCKEDDSSC</sequence>
<comment type="caution">
    <text evidence="1">The sequence shown here is derived from an EMBL/GenBank/DDBJ whole genome shotgun (WGS) entry which is preliminary data.</text>
</comment>
<protein>
    <submittedName>
        <fullName evidence="1">Uncharacterized protein</fullName>
    </submittedName>
</protein>
<keyword evidence="2" id="KW-1185">Reference proteome</keyword>
<organism evidence="1 2">
    <name type="scientific">Nocardia colli</name>
    <dbReference type="NCBI Taxonomy" id="2545717"/>
    <lineage>
        <taxon>Bacteria</taxon>
        <taxon>Bacillati</taxon>
        <taxon>Actinomycetota</taxon>
        <taxon>Actinomycetes</taxon>
        <taxon>Mycobacteriales</taxon>
        <taxon>Nocardiaceae</taxon>
        <taxon>Nocardia</taxon>
    </lineage>
</organism>